<keyword evidence="2 5" id="KW-0812">Transmembrane</keyword>
<feature type="transmembrane region" description="Helical" evidence="5">
    <location>
        <begin position="347"/>
        <end position="365"/>
    </location>
</feature>
<accession>A0ABT7PP59</accession>
<evidence type="ECO:0000256" key="3">
    <source>
        <dbReference type="ARBA" id="ARBA00022989"/>
    </source>
</evidence>
<feature type="transmembrane region" description="Helical" evidence="5">
    <location>
        <begin position="317"/>
        <end position="335"/>
    </location>
</feature>
<feature type="transmembrane region" description="Helical" evidence="5">
    <location>
        <begin position="247"/>
        <end position="263"/>
    </location>
</feature>
<reference evidence="7 8" key="1">
    <citation type="submission" date="2023-06" db="EMBL/GenBank/DDBJ databases">
        <title>Roseiconus lacunae JC819 isolated from Gulf of Mannar region, Tamil Nadu.</title>
        <authorList>
            <person name="Pk S."/>
            <person name="Ch S."/>
            <person name="Ch V.R."/>
        </authorList>
    </citation>
    <scope>NUCLEOTIDE SEQUENCE [LARGE SCALE GENOMIC DNA]</scope>
    <source>
        <strain evidence="7 8">JC819</strain>
    </source>
</reference>
<dbReference type="Gene3D" id="1.20.1420.30">
    <property type="entry name" value="NCX, central ion-binding region"/>
    <property type="match status" value="2"/>
</dbReference>
<keyword evidence="8" id="KW-1185">Reference proteome</keyword>
<feature type="transmembrane region" description="Helical" evidence="5">
    <location>
        <begin position="90"/>
        <end position="109"/>
    </location>
</feature>
<dbReference type="Proteomes" id="UP001239462">
    <property type="component" value="Unassembled WGS sequence"/>
</dbReference>
<evidence type="ECO:0000313" key="8">
    <source>
        <dbReference type="Proteomes" id="UP001239462"/>
    </source>
</evidence>
<feature type="transmembrane region" description="Helical" evidence="5">
    <location>
        <begin position="153"/>
        <end position="176"/>
    </location>
</feature>
<feature type="transmembrane region" description="Helical" evidence="5">
    <location>
        <begin position="16"/>
        <end position="35"/>
    </location>
</feature>
<proteinExistence type="predicted"/>
<feature type="domain" description="Sodium/calcium exchanger membrane region" evidence="6">
    <location>
        <begin position="22"/>
        <end position="169"/>
    </location>
</feature>
<dbReference type="Pfam" id="PF01699">
    <property type="entry name" value="Na_Ca_ex"/>
    <property type="match status" value="2"/>
</dbReference>
<keyword evidence="4 5" id="KW-0472">Membrane</keyword>
<feature type="transmembrane region" description="Helical" evidence="5">
    <location>
        <begin position="55"/>
        <end position="78"/>
    </location>
</feature>
<feature type="transmembrane region" description="Helical" evidence="5">
    <location>
        <begin position="121"/>
        <end position="141"/>
    </location>
</feature>
<evidence type="ECO:0000256" key="5">
    <source>
        <dbReference type="SAM" id="Phobius"/>
    </source>
</evidence>
<dbReference type="InterPro" id="IPR044880">
    <property type="entry name" value="NCX_ion-bd_dom_sf"/>
</dbReference>
<keyword evidence="3 5" id="KW-1133">Transmembrane helix</keyword>
<evidence type="ECO:0000256" key="4">
    <source>
        <dbReference type="ARBA" id="ARBA00023136"/>
    </source>
</evidence>
<feature type="transmembrane region" description="Helical" evidence="5">
    <location>
        <begin position="216"/>
        <end position="235"/>
    </location>
</feature>
<comment type="caution">
    <text evidence="7">The sequence shown here is derived from an EMBL/GenBank/DDBJ whole genome shotgun (WGS) entry which is preliminary data.</text>
</comment>
<feature type="domain" description="Sodium/calcium exchanger membrane region" evidence="6">
    <location>
        <begin position="217"/>
        <end position="364"/>
    </location>
</feature>
<comment type="subcellular location">
    <subcellularLocation>
        <location evidence="1">Membrane</location>
        <topology evidence="1">Multi-pass membrane protein</topology>
    </subcellularLocation>
</comment>
<protein>
    <submittedName>
        <fullName evidence="7">Sodium:calcium antiporter</fullName>
    </submittedName>
</protein>
<name>A0ABT7PP59_9BACT</name>
<evidence type="ECO:0000259" key="6">
    <source>
        <dbReference type="Pfam" id="PF01699"/>
    </source>
</evidence>
<organism evidence="7 8">
    <name type="scientific">Roseiconus lacunae</name>
    <dbReference type="NCBI Taxonomy" id="2605694"/>
    <lineage>
        <taxon>Bacteria</taxon>
        <taxon>Pseudomonadati</taxon>
        <taxon>Planctomycetota</taxon>
        <taxon>Planctomycetia</taxon>
        <taxon>Pirellulales</taxon>
        <taxon>Pirellulaceae</taxon>
        <taxon>Roseiconus</taxon>
    </lineage>
</organism>
<dbReference type="InterPro" id="IPR004837">
    <property type="entry name" value="NaCa_Exmemb"/>
</dbReference>
<dbReference type="RefSeq" id="WP_235034011.1">
    <property type="nucleotide sequence ID" value="NZ_CP141221.1"/>
</dbReference>
<gene>
    <name evidence="7" type="ORF">QTN89_22675</name>
</gene>
<evidence type="ECO:0000256" key="2">
    <source>
        <dbReference type="ARBA" id="ARBA00022692"/>
    </source>
</evidence>
<evidence type="ECO:0000313" key="7">
    <source>
        <dbReference type="EMBL" id="MDM4018273.1"/>
    </source>
</evidence>
<feature type="transmembrane region" description="Helical" evidence="5">
    <location>
        <begin position="275"/>
        <end position="297"/>
    </location>
</feature>
<evidence type="ECO:0000256" key="1">
    <source>
        <dbReference type="ARBA" id="ARBA00004141"/>
    </source>
</evidence>
<sequence length="366" mass="38423">MAPDRLADGMLEFTSYPIWGNAAVFAAGALLVWTAGTKLSRYVDLFADRTGTGKAFAGVLLLGGATSLPELATTLTAASSGAAQLAGNNLIGGIVMQIAVLAFVDACLLRGKPLTLFSPKASLLLVGVMLILLVALASAAISSGELASLDIVFLGHVGIWPVLLFVAYLGTLWLIYQYEGDPRWEPRGDIAQPPETARDLKDAHHETYAETTTKRLAGYFAIASICVLIGGFFVAKTGEAIAEQTGIGEGFIGATLVALATSLPEVSTTYSAVRFGAYSMAAANILGTNSLEVALFLPAELAYRGGLIFDQMKPSAAFLAALGIVVTAIYLGGILERRDKTIAGMGIDSFAVLFVYLCGMAVFYWL</sequence>
<dbReference type="EMBL" id="JASZZN010000020">
    <property type="protein sequence ID" value="MDM4018273.1"/>
    <property type="molecule type" value="Genomic_DNA"/>
</dbReference>